<name>A0ABR2ARS2_9ROSI</name>
<organism evidence="1 2">
    <name type="scientific">Hibiscus sabdariffa</name>
    <name type="common">roselle</name>
    <dbReference type="NCBI Taxonomy" id="183260"/>
    <lineage>
        <taxon>Eukaryota</taxon>
        <taxon>Viridiplantae</taxon>
        <taxon>Streptophyta</taxon>
        <taxon>Embryophyta</taxon>
        <taxon>Tracheophyta</taxon>
        <taxon>Spermatophyta</taxon>
        <taxon>Magnoliopsida</taxon>
        <taxon>eudicotyledons</taxon>
        <taxon>Gunneridae</taxon>
        <taxon>Pentapetalae</taxon>
        <taxon>rosids</taxon>
        <taxon>malvids</taxon>
        <taxon>Malvales</taxon>
        <taxon>Malvaceae</taxon>
        <taxon>Malvoideae</taxon>
        <taxon>Hibiscus</taxon>
    </lineage>
</organism>
<accession>A0ABR2ARS2</accession>
<evidence type="ECO:0000313" key="1">
    <source>
        <dbReference type="EMBL" id="KAK8496722.1"/>
    </source>
</evidence>
<gene>
    <name evidence="1" type="ORF">V6N12_032103</name>
</gene>
<evidence type="ECO:0000313" key="2">
    <source>
        <dbReference type="Proteomes" id="UP001472677"/>
    </source>
</evidence>
<reference evidence="1 2" key="1">
    <citation type="journal article" date="2024" name="G3 (Bethesda)">
        <title>Genome assembly of Hibiscus sabdariffa L. provides insights into metabolisms of medicinal natural products.</title>
        <authorList>
            <person name="Kim T."/>
        </authorList>
    </citation>
    <scope>NUCLEOTIDE SEQUENCE [LARGE SCALE GENOMIC DNA]</scope>
    <source>
        <strain evidence="1">TK-2024</strain>
        <tissue evidence="1">Old leaves</tissue>
    </source>
</reference>
<sequence length="81" mass="9335">MLDAQNNNRMVTGDKTNFLEMSGTLEESWSFFPELITKRRNDKRCLGFDEVFASSGYNGEIGWFSLNRGRLLSRVVKSFAF</sequence>
<dbReference type="Proteomes" id="UP001472677">
    <property type="component" value="Unassembled WGS sequence"/>
</dbReference>
<keyword evidence="2" id="KW-1185">Reference proteome</keyword>
<dbReference type="EMBL" id="JBBPBM010000350">
    <property type="protein sequence ID" value="KAK8496722.1"/>
    <property type="molecule type" value="Genomic_DNA"/>
</dbReference>
<proteinExistence type="predicted"/>
<comment type="caution">
    <text evidence="1">The sequence shown here is derived from an EMBL/GenBank/DDBJ whole genome shotgun (WGS) entry which is preliminary data.</text>
</comment>
<protein>
    <submittedName>
        <fullName evidence="1">Uncharacterized protein</fullName>
    </submittedName>
</protein>